<dbReference type="OrthoDB" id="7981928at2759"/>
<evidence type="ECO:0000256" key="4">
    <source>
        <dbReference type="SAM" id="SignalP"/>
    </source>
</evidence>
<accession>B4MQ80</accession>
<dbReference type="FunCoup" id="B4MQ80">
    <property type="interactions" value="24"/>
</dbReference>
<evidence type="ECO:0000313" key="5">
    <source>
        <dbReference type="EMBL" id="EDW74269.1"/>
    </source>
</evidence>
<dbReference type="eggNOG" id="ENOG502T8ZA">
    <property type="taxonomic scope" value="Eukaryota"/>
</dbReference>
<keyword evidence="6" id="KW-1185">Reference proteome</keyword>
<dbReference type="InterPro" id="IPR052295">
    <property type="entry name" value="Odorant-binding_protein"/>
</dbReference>
<evidence type="ECO:0000256" key="1">
    <source>
        <dbReference type="ARBA" id="ARBA00004613"/>
    </source>
</evidence>
<dbReference type="OMA" id="CRLACIF"/>
<comment type="similarity">
    <text evidence="2">Belongs to the PBP/GOBP family.</text>
</comment>
<dbReference type="PANTHER" id="PTHR21066:SF15">
    <property type="entry name" value="GH25962P-RELATED"/>
    <property type="match status" value="1"/>
</dbReference>
<dbReference type="Gene3D" id="1.10.238.270">
    <property type="match status" value="1"/>
</dbReference>
<name>B4MQ80_DROWI</name>
<dbReference type="PhylomeDB" id="B4MQ80"/>
<evidence type="ECO:0000256" key="3">
    <source>
        <dbReference type="ARBA" id="ARBA00022525"/>
    </source>
</evidence>
<reference evidence="5 6" key="1">
    <citation type="journal article" date="2007" name="Nature">
        <title>Evolution of genes and genomes on the Drosophila phylogeny.</title>
        <authorList>
            <consortium name="Drosophila 12 Genomes Consortium"/>
            <person name="Clark A.G."/>
            <person name="Eisen M.B."/>
            <person name="Smith D.R."/>
            <person name="Bergman C.M."/>
            <person name="Oliver B."/>
            <person name="Markow T.A."/>
            <person name="Kaufman T.C."/>
            <person name="Kellis M."/>
            <person name="Gelbart W."/>
            <person name="Iyer V.N."/>
            <person name="Pollard D.A."/>
            <person name="Sackton T.B."/>
            <person name="Larracuente A.M."/>
            <person name="Singh N.D."/>
            <person name="Abad J.P."/>
            <person name="Abt D.N."/>
            <person name="Adryan B."/>
            <person name="Aguade M."/>
            <person name="Akashi H."/>
            <person name="Anderson W.W."/>
            <person name="Aquadro C.F."/>
            <person name="Ardell D.H."/>
            <person name="Arguello R."/>
            <person name="Artieri C.G."/>
            <person name="Barbash D.A."/>
            <person name="Barker D."/>
            <person name="Barsanti P."/>
            <person name="Batterham P."/>
            <person name="Batzoglou S."/>
            <person name="Begun D."/>
            <person name="Bhutkar A."/>
            <person name="Blanco E."/>
            <person name="Bosak S.A."/>
            <person name="Bradley R.K."/>
            <person name="Brand A.D."/>
            <person name="Brent M.R."/>
            <person name="Brooks A.N."/>
            <person name="Brown R.H."/>
            <person name="Butlin R.K."/>
            <person name="Caggese C."/>
            <person name="Calvi B.R."/>
            <person name="Bernardo de Carvalho A."/>
            <person name="Caspi A."/>
            <person name="Castrezana S."/>
            <person name="Celniker S.E."/>
            <person name="Chang J.L."/>
            <person name="Chapple C."/>
            <person name="Chatterji S."/>
            <person name="Chinwalla A."/>
            <person name="Civetta A."/>
            <person name="Clifton S.W."/>
            <person name="Comeron J.M."/>
            <person name="Costello J.C."/>
            <person name="Coyne J.A."/>
            <person name="Daub J."/>
            <person name="David R.G."/>
            <person name="Delcher A.L."/>
            <person name="Delehaunty K."/>
            <person name="Do C.B."/>
            <person name="Ebling H."/>
            <person name="Edwards K."/>
            <person name="Eickbush T."/>
            <person name="Evans J.D."/>
            <person name="Filipski A."/>
            <person name="Findeiss S."/>
            <person name="Freyhult E."/>
            <person name="Fulton L."/>
            <person name="Fulton R."/>
            <person name="Garcia A.C."/>
            <person name="Gardiner A."/>
            <person name="Garfield D.A."/>
            <person name="Garvin B.E."/>
            <person name="Gibson G."/>
            <person name="Gilbert D."/>
            <person name="Gnerre S."/>
            <person name="Godfrey J."/>
            <person name="Good R."/>
            <person name="Gotea V."/>
            <person name="Gravely B."/>
            <person name="Greenberg A.J."/>
            <person name="Griffiths-Jones S."/>
            <person name="Gross S."/>
            <person name="Guigo R."/>
            <person name="Gustafson E.A."/>
            <person name="Haerty W."/>
            <person name="Hahn M.W."/>
            <person name="Halligan D.L."/>
            <person name="Halpern A.L."/>
            <person name="Halter G.M."/>
            <person name="Han M.V."/>
            <person name="Heger A."/>
            <person name="Hillier L."/>
            <person name="Hinrichs A.S."/>
            <person name="Holmes I."/>
            <person name="Hoskins R.A."/>
            <person name="Hubisz M.J."/>
            <person name="Hultmark D."/>
            <person name="Huntley M.A."/>
            <person name="Jaffe D.B."/>
            <person name="Jagadeeshan S."/>
            <person name="Jeck W.R."/>
            <person name="Johnson J."/>
            <person name="Jones C.D."/>
            <person name="Jordan W.C."/>
            <person name="Karpen G.H."/>
            <person name="Kataoka E."/>
            <person name="Keightley P.D."/>
            <person name="Kheradpour P."/>
            <person name="Kirkness E.F."/>
            <person name="Koerich L.B."/>
            <person name="Kristiansen K."/>
            <person name="Kudrna D."/>
            <person name="Kulathinal R.J."/>
            <person name="Kumar S."/>
            <person name="Kwok R."/>
            <person name="Lander E."/>
            <person name="Langley C.H."/>
            <person name="Lapoint R."/>
            <person name="Lazzaro B.P."/>
            <person name="Lee S.J."/>
            <person name="Levesque L."/>
            <person name="Li R."/>
            <person name="Lin C.F."/>
            <person name="Lin M.F."/>
            <person name="Lindblad-Toh K."/>
            <person name="Llopart A."/>
            <person name="Long M."/>
            <person name="Low L."/>
            <person name="Lozovsky E."/>
            <person name="Lu J."/>
            <person name="Luo M."/>
            <person name="Machado C.A."/>
            <person name="Makalowski W."/>
            <person name="Marzo M."/>
            <person name="Matsuda M."/>
            <person name="Matzkin L."/>
            <person name="McAllister B."/>
            <person name="McBride C.S."/>
            <person name="McKernan B."/>
            <person name="McKernan K."/>
            <person name="Mendez-Lago M."/>
            <person name="Minx P."/>
            <person name="Mollenhauer M.U."/>
            <person name="Montooth K."/>
            <person name="Mount S.M."/>
            <person name="Mu X."/>
            <person name="Myers E."/>
            <person name="Negre B."/>
            <person name="Newfeld S."/>
            <person name="Nielsen R."/>
            <person name="Noor M.A."/>
            <person name="O'Grady P."/>
            <person name="Pachter L."/>
            <person name="Papaceit M."/>
            <person name="Parisi M.J."/>
            <person name="Parisi M."/>
            <person name="Parts L."/>
            <person name="Pedersen J.S."/>
            <person name="Pesole G."/>
            <person name="Phillippy A.M."/>
            <person name="Ponting C.P."/>
            <person name="Pop M."/>
            <person name="Porcelli D."/>
            <person name="Powell J.R."/>
            <person name="Prohaska S."/>
            <person name="Pruitt K."/>
            <person name="Puig M."/>
            <person name="Quesneville H."/>
            <person name="Ram K.R."/>
            <person name="Rand D."/>
            <person name="Rasmussen M.D."/>
            <person name="Reed L.K."/>
            <person name="Reenan R."/>
            <person name="Reily A."/>
            <person name="Remington K.A."/>
            <person name="Rieger T.T."/>
            <person name="Ritchie M.G."/>
            <person name="Robin C."/>
            <person name="Rogers Y.H."/>
            <person name="Rohde C."/>
            <person name="Rozas J."/>
            <person name="Rubenfield M.J."/>
            <person name="Ruiz A."/>
            <person name="Russo S."/>
            <person name="Salzberg S.L."/>
            <person name="Sanchez-Gracia A."/>
            <person name="Saranga D.J."/>
            <person name="Sato H."/>
            <person name="Schaeffer S.W."/>
            <person name="Schatz M.C."/>
            <person name="Schlenke T."/>
            <person name="Schwartz R."/>
            <person name="Segarra C."/>
            <person name="Singh R.S."/>
            <person name="Sirot L."/>
            <person name="Sirota M."/>
            <person name="Sisneros N.B."/>
            <person name="Smith C.D."/>
            <person name="Smith T.F."/>
            <person name="Spieth J."/>
            <person name="Stage D.E."/>
            <person name="Stark A."/>
            <person name="Stephan W."/>
            <person name="Strausberg R.L."/>
            <person name="Strempel S."/>
            <person name="Sturgill D."/>
            <person name="Sutton G."/>
            <person name="Sutton G.G."/>
            <person name="Tao W."/>
            <person name="Teichmann S."/>
            <person name="Tobari Y.N."/>
            <person name="Tomimura Y."/>
            <person name="Tsolas J.M."/>
            <person name="Valente V.L."/>
            <person name="Venter E."/>
            <person name="Venter J.C."/>
            <person name="Vicario S."/>
            <person name="Vieira F.G."/>
            <person name="Vilella A.J."/>
            <person name="Villasante A."/>
            <person name="Walenz B."/>
            <person name="Wang J."/>
            <person name="Wasserman M."/>
            <person name="Watts T."/>
            <person name="Wilson D."/>
            <person name="Wilson R.K."/>
            <person name="Wing R.A."/>
            <person name="Wolfner M.F."/>
            <person name="Wong A."/>
            <person name="Wong G.K."/>
            <person name="Wu C.I."/>
            <person name="Wu G."/>
            <person name="Yamamoto D."/>
            <person name="Yang H.P."/>
            <person name="Yang S.P."/>
            <person name="Yorke J.A."/>
            <person name="Yoshida K."/>
            <person name="Zdobnov E."/>
            <person name="Zhang P."/>
            <person name="Zhang Y."/>
            <person name="Zimin A.V."/>
            <person name="Baldwin J."/>
            <person name="Abdouelleil A."/>
            <person name="Abdulkadir J."/>
            <person name="Abebe A."/>
            <person name="Abera B."/>
            <person name="Abreu J."/>
            <person name="Acer S.C."/>
            <person name="Aftuck L."/>
            <person name="Alexander A."/>
            <person name="An P."/>
            <person name="Anderson E."/>
            <person name="Anderson S."/>
            <person name="Arachi H."/>
            <person name="Azer M."/>
            <person name="Bachantsang P."/>
            <person name="Barry A."/>
            <person name="Bayul T."/>
            <person name="Berlin A."/>
            <person name="Bessette D."/>
            <person name="Bloom T."/>
            <person name="Blye J."/>
            <person name="Boguslavskiy L."/>
            <person name="Bonnet C."/>
            <person name="Boukhgalter B."/>
            <person name="Bourzgui I."/>
            <person name="Brown A."/>
            <person name="Cahill P."/>
            <person name="Channer S."/>
            <person name="Cheshatsang Y."/>
            <person name="Chuda L."/>
            <person name="Citroen M."/>
            <person name="Collymore A."/>
            <person name="Cooke P."/>
            <person name="Costello M."/>
            <person name="D'Aco K."/>
            <person name="Daza R."/>
            <person name="De Haan G."/>
            <person name="DeGray S."/>
            <person name="DeMaso C."/>
            <person name="Dhargay N."/>
            <person name="Dooley K."/>
            <person name="Dooley E."/>
            <person name="Doricent M."/>
            <person name="Dorje P."/>
            <person name="Dorjee K."/>
            <person name="Dupes A."/>
            <person name="Elong R."/>
            <person name="Falk J."/>
            <person name="Farina A."/>
            <person name="Faro S."/>
            <person name="Ferguson D."/>
            <person name="Fisher S."/>
            <person name="Foley C.D."/>
            <person name="Franke A."/>
            <person name="Friedrich D."/>
            <person name="Gadbois L."/>
            <person name="Gearin G."/>
            <person name="Gearin C.R."/>
            <person name="Giannoukos G."/>
            <person name="Goode T."/>
            <person name="Graham J."/>
            <person name="Grandbois E."/>
            <person name="Grewal S."/>
            <person name="Gyaltsen K."/>
            <person name="Hafez N."/>
            <person name="Hagos B."/>
            <person name="Hall J."/>
            <person name="Henson C."/>
            <person name="Hollinger A."/>
            <person name="Honan T."/>
            <person name="Huard M.D."/>
            <person name="Hughes L."/>
            <person name="Hurhula B."/>
            <person name="Husby M.E."/>
            <person name="Kamat A."/>
            <person name="Kanga B."/>
            <person name="Kashin S."/>
            <person name="Khazanovich D."/>
            <person name="Kisner P."/>
            <person name="Lance K."/>
            <person name="Lara M."/>
            <person name="Lee W."/>
            <person name="Lennon N."/>
            <person name="Letendre F."/>
            <person name="LeVine R."/>
            <person name="Lipovsky A."/>
            <person name="Liu X."/>
            <person name="Liu J."/>
            <person name="Liu S."/>
            <person name="Lokyitsang T."/>
            <person name="Lokyitsang Y."/>
            <person name="Lubonja R."/>
            <person name="Lui A."/>
            <person name="MacDonald P."/>
            <person name="Magnisalis V."/>
            <person name="Maru K."/>
            <person name="Matthews C."/>
            <person name="McCusker W."/>
            <person name="McDonough S."/>
            <person name="Mehta T."/>
            <person name="Meldrim J."/>
            <person name="Meneus L."/>
            <person name="Mihai O."/>
            <person name="Mihalev A."/>
            <person name="Mihova T."/>
            <person name="Mittelman R."/>
            <person name="Mlenga V."/>
            <person name="Montmayeur A."/>
            <person name="Mulrain L."/>
            <person name="Navidi A."/>
            <person name="Naylor J."/>
            <person name="Negash T."/>
            <person name="Nguyen T."/>
            <person name="Nguyen N."/>
            <person name="Nicol R."/>
            <person name="Norbu C."/>
            <person name="Norbu N."/>
            <person name="Novod N."/>
            <person name="O'Neill B."/>
            <person name="Osman S."/>
            <person name="Markiewicz E."/>
            <person name="Oyono O.L."/>
            <person name="Patti C."/>
            <person name="Phunkhang P."/>
            <person name="Pierre F."/>
            <person name="Priest M."/>
            <person name="Raghuraman S."/>
            <person name="Rege F."/>
            <person name="Reyes R."/>
            <person name="Rise C."/>
            <person name="Rogov P."/>
            <person name="Ross K."/>
            <person name="Ryan E."/>
            <person name="Settipalli S."/>
            <person name="Shea T."/>
            <person name="Sherpa N."/>
            <person name="Shi L."/>
            <person name="Shih D."/>
            <person name="Sparrow T."/>
            <person name="Spaulding J."/>
            <person name="Stalker J."/>
            <person name="Stange-Thomann N."/>
            <person name="Stavropoulos S."/>
            <person name="Stone C."/>
            <person name="Strader C."/>
            <person name="Tesfaye S."/>
            <person name="Thomson T."/>
            <person name="Thoulutsang Y."/>
            <person name="Thoulutsang D."/>
            <person name="Topham K."/>
            <person name="Topping I."/>
            <person name="Tsamla T."/>
            <person name="Vassiliev H."/>
            <person name="Vo A."/>
            <person name="Wangchuk T."/>
            <person name="Wangdi T."/>
            <person name="Weiand M."/>
            <person name="Wilkinson J."/>
            <person name="Wilson A."/>
            <person name="Yadav S."/>
            <person name="Young G."/>
            <person name="Yu Q."/>
            <person name="Zembek L."/>
            <person name="Zhong D."/>
            <person name="Zimmer A."/>
            <person name="Zwirko Z."/>
            <person name="Jaffe D.B."/>
            <person name="Alvarez P."/>
            <person name="Brockman W."/>
            <person name="Butler J."/>
            <person name="Chin C."/>
            <person name="Gnerre S."/>
            <person name="Grabherr M."/>
            <person name="Kleber M."/>
            <person name="Mauceli E."/>
            <person name="MacCallum I."/>
        </authorList>
    </citation>
    <scope>NUCLEOTIDE SEQUENCE [LARGE SCALE GENOMIC DNA]</scope>
    <source>
        <strain evidence="6">Tucson 14030-0811.24</strain>
    </source>
</reference>
<proteinExistence type="inferred from homology"/>
<dbReference type="HOGENOM" id="CLU_1490538_0_0_1"/>
<evidence type="ECO:0000256" key="2">
    <source>
        <dbReference type="ARBA" id="ARBA00008098"/>
    </source>
</evidence>
<dbReference type="InParanoid" id="B4MQ80"/>
<dbReference type="EMBL" id="CH963849">
    <property type="protein sequence ID" value="EDW74269.1"/>
    <property type="molecule type" value="Genomic_DNA"/>
</dbReference>
<dbReference type="GO" id="GO:0005576">
    <property type="term" value="C:extracellular region"/>
    <property type="evidence" value="ECO:0007669"/>
    <property type="project" value="UniProtKB-SubCell"/>
</dbReference>
<dbReference type="Proteomes" id="UP000007798">
    <property type="component" value="Unassembled WGS sequence"/>
</dbReference>
<feature type="chain" id="PRO_5002818498" evidence="4">
    <location>
        <begin position="21"/>
        <end position="182"/>
    </location>
</feature>
<dbReference type="PANTHER" id="PTHR21066">
    <property type="entry name" value="ODORANT-BINDING PROTEIN 59A-RELATED"/>
    <property type="match status" value="1"/>
</dbReference>
<sequence length="182" mass="20619">MWLQIYLYLPLVFYLNPLMAAKCPTAPKSLQNVQICCPAPMPNWGVYNGECGSSGTQPSCRLACIFNATSALPANHNQLNLSQVRPMLERAFGMPLLIDAYVKNFGTCSNLVHSKYDQLTKLSHQIDACDRHALFYSLCAYSRLMMNCPTNLWQKANKKCQEARNYMKTCSWPALKMFMKST</sequence>
<evidence type="ECO:0000313" key="6">
    <source>
        <dbReference type="Proteomes" id="UP000007798"/>
    </source>
</evidence>
<keyword evidence="3" id="KW-0964">Secreted</keyword>
<feature type="signal peptide" evidence="4">
    <location>
        <begin position="1"/>
        <end position="20"/>
    </location>
</feature>
<organism evidence="6">
    <name type="scientific">Drosophila willistoni</name>
    <name type="common">Fruit fly</name>
    <dbReference type="NCBI Taxonomy" id="7260"/>
    <lineage>
        <taxon>Eukaryota</taxon>
        <taxon>Metazoa</taxon>
        <taxon>Ecdysozoa</taxon>
        <taxon>Arthropoda</taxon>
        <taxon>Hexapoda</taxon>
        <taxon>Insecta</taxon>
        <taxon>Pterygota</taxon>
        <taxon>Neoptera</taxon>
        <taxon>Endopterygota</taxon>
        <taxon>Diptera</taxon>
        <taxon>Brachycera</taxon>
        <taxon>Muscomorpha</taxon>
        <taxon>Ephydroidea</taxon>
        <taxon>Drosophilidae</taxon>
        <taxon>Drosophila</taxon>
        <taxon>Sophophora</taxon>
    </lineage>
</organism>
<keyword evidence="4" id="KW-0732">Signal</keyword>
<dbReference type="AlphaFoldDB" id="B4MQ80"/>
<gene>
    <name evidence="5" type="primary">Dwil\GK21837</name>
    <name evidence="5" type="ORF">Dwil_GK21837</name>
    <name evidence="5" type="ORF">GK21837</name>
</gene>
<protein>
    <submittedName>
        <fullName evidence="5">GK21837</fullName>
    </submittedName>
</protein>
<comment type="subcellular location">
    <subcellularLocation>
        <location evidence="1">Secreted</location>
    </subcellularLocation>
</comment>